<reference evidence="1 2" key="1">
    <citation type="journal article" date="2019" name="Nat. Plants">
        <title>Stout camphor tree genome fills gaps in understanding of flowering plant genome evolution.</title>
        <authorList>
            <person name="Chaw S.M."/>
            <person name="Liu Y.C."/>
            <person name="Wu Y.W."/>
            <person name="Wang H.Y."/>
            <person name="Lin C.I."/>
            <person name="Wu C.S."/>
            <person name="Ke H.M."/>
            <person name="Chang L.Y."/>
            <person name="Hsu C.Y."/>
            <person name="Yang H.T."/>
            <person name="Sudianto E."/>
            <person name="Hsu M.H."/>
            <person name="Wu K.P."/>
            <person name="Wang L.N."/>
            <person name="Leebens-Mack J.H."/>
            <person name="Tsai I.J."/>
        </authorList>
    </citation>
    <scope>NUCLEOTIDE SEQUENCE [LARGE SCALE GENOMIC DNA]</scope>
    <source>
        <strain evidence="2">cv. Chaw 1501</strain>
        <tissue evidence="1">Young leaves</tissue>
    </source>
</reference>
<dbReference type="Proteomes" id="UP000283530">
    <property type="component" value="Unassembled WGS sequence"/>
</dbReference>
<evidence type="ECO:0000313" key="2">
    <source>
        <dbReference type="Proteomes" id="UP000283530"/>
    </source>
</evidence>
<accession>A0A3S3MJR9</accession>
<gene>
    <name evidence="1" type="ORF">CKAN_01384900</name>
</gene>
<dbReference type="EMBL" id="QPKB01000005">
    <property type="protein sequence ID" value="RWR85009.1"/>
    <property type="molecule type" value="Genomic_DNA"/>
</dbReference>
<dbReference type="AlphaFoldDB" id="A0A3S3MJR9"/>
<comment type="caution">
    <text evidence="1">The sequence shown here is derived from an EMBL/GenBank/DDBJ whole genome shotgun (WGS) entry which is preliminary data.</text>
</comment>
<name>A0A3S3MJR9_9MAGN</name>
<organism evidence="1 2">
    <name type="scientific">Cinnamomum micranthum f. kanehirae</name>
    <dbReference type="NCBI Taxonomy" id="337451"/>
    <lineage>
        <taxon>Eukaryota</taxon>
        <taxon>Viridiplantae</taxon>
        <taxon>Streptophyta</taxon>
        <taxon>Embryophyta</taxon>
        <taxon>Tracheophyta</taxon>
        <taxon>Spermatophyta</taxon>
        <taxon>Magnoliopsida</taxon>
        <taxon>Magnoliidae</taxon>
        <taxon>Laurales</taxon>
        <taxon>Lauraceae</taxon>
        <taxon>Cinnamomum</taxon>
    </lineage>
</organism>
<proteinExistence type="predicted"/>
<evidence type="ECO:0000313" key="1">
    <source>
        <dbReference type="EMBL" id="RWR85009.1"/>
    </source>
</evidence>
<sequence>MEVVLLLVELTWGDISRLLNNERMTDKVEEKRALASLHQLADAEIGAEKSWWKTVLKTVLKAMQLQFTFPTFVLRSRIAVSRNLHFSPVLVRIQ</sequence>
<protein>
    <submittedName>
        <fullName evidence="1">Uncharacterized protein</fullName>
    </submittedName>
</protein>
<keyword evidence="2" id="KW-1185">Reference proteome</keyword>